<dbReference type="Proteomes" id="UP000284621">
    <property type="component" value="Unassembled WGS sequence"/>
</dbReference>
<keyword evidence="2" id="KW-1185">Reference proteome</keyword>
<accession>A0A414B974</accession>
<dbReference type="AlphaFoldDB" id="A0A414B974"/>
<dbReference type="Pfam" id="PF13289">
    <property type="entry name" value="SIR2_2"/>
    <property type="match status" value="1"/>
</dbReference>
<gene>
    <name evidence="1" type="ORF">DW833_00230</name>
</gene>
<comment type="caution">
    <text evidence="1">The sequence shown here is derived from an EMBL/GenBank/DDBJ whole genome shotgun (WGS) entry which is preliminary data.</text>
</comment>
<proteinExistence type="predicted"/>
<organism evidence="1 2">
    <name type="scientific">Anaerobutyricum hallii</name>
    <dbReference type="NCBI Taxonomy" id="39488"/>
    <lineage>
        <taxon>Bacteria</taxon>
        <taxon>Bacillati</taxon>
        <taxon>Bacillota</taxon>
        <taxon>Clostridia</taxon>
        <taxon>Lachnospirales</taxon>
        <taxon>Lachnospiraceae</taxon>
        <taxon>Anaerobutyricum</taxon>
    </lineage>
</organism>
<name>A0A414B974_9FIRM</name>
<dbReference type="RefSeq" id="WP_118380276.1">
    <property type="nucleotide sequence ID" value="NZ_CABJFJ010000001.1"/>
</dbReference>
<reference evidence="1 2" key="1">
    <citation type="submission" date="2018-08" db="EMBL/GenBank/DDBJ databases">
        <title>A genome reference for cultivated species of the human gut microbiota.</title>
        <authorList>
            <person name="Zou Y."/>
            <person name="Xue W."/>
            <person name="Luo G."/>
        </authorList>
    </citation>
    <scope>NUCLEOTIDE SEQUENCE [LARGE SCALE GENOMIC DNA]</scope>
    <source>
        <strain evidence="1 2">AM34-3LB</strain>
    </source>
</reference>
<dbReference type="EMBL" id="QSID01000001">
    <property type="protein sequence ID" value="RHC67974.1"/>
    <property type="molecule type" value="Genomic_DNA"/>
</dbReference>
<sequence length="1178" mass="139389">MNDKTVYSYINDIAQRLKEPRKYGDVSLMVGAGFSKNAQSKGMACIQPPNWSELAEKMYEELYPEPLEMQEKEEWHKQKIVKTSGKNVTKLADEYIANFDRNKINNLIEQSIADEMFVPGDLHKRLLRLHWSDVFTTNYDTLLEQTVDMIYRENNYEIIYSQNDLPGSIKPRIIKLHGSIPQVKPYIICDEDYRTYPDKYPALVNTVQQAMLETRLCLIGFSGDDPNFQSWLGWLRDNMGEYCPKIYLIGIYETLSAPEKKLLENKGITIVDLSALVSEQEENRHYQAISEFLNLLEENQNERDIYGERPYSQMNRLWKPKKEEKEEYFERMKRYSYQVEILIRPYILLPENKREKYAKYFSEQFSIVLRLVEDDIPEVLILSIIKILRKCLVVLEDENAEYLEKIAELLRKRNSQTGILCEIQLYLAEMYRIDGKKEQYEICMEQCKIYCEKIPYYKNEFLVEKIKNHISLFDYEETKELIEKIESSTFENKIKKAALYKQLSQNEIADEILSECSAELAQMKLSDEVYASYLGYLNLCHRSNSWEIKEKYSDNNYYNNPYNTRRIIVEQREKIEQIFFEKDRKKEEKMIPFSLNSNKSVTVFSIGETDSYKNSFVFILGLDRLCLPMFIDQAKLLPRVYDEIIQSSKYAYWKISLAVRTDQEKVINQIFTRKTLFNIDDSEKQYLFEKLIEIVKLYSEEDSYNRKQYFVSVKNILNVLSRLVVFIEDINIIIFLEILSRFSQKKDSFIIRDIKKILQIISTRFNGNIANACQNIIFLEFDAQYHLASYFNDIYFKISEEEVFYAKALRESSSENISERDNGLACLVVLWNNKPLEKYRDSIENVFWKNDKDTLPITELYYSFIWERLPHPESVDFSKLYYTYLMNTEYVESVTSTGRTINNSYGSVRDYFSFFYSTSGICQRECNKVILNKELANTILTRSYEFIIHEKSLLKYDFMGEKDECESKFLVIGELVALVYCEAIENQLITEIYPLIEKIKKALSDCQINTIAIDILEMTEENKFEECVDMFENIILAKDKKLYSSVFTGIQCLVFVKENSNQNISFEKFFSSIKYLDIEYSKTLWLHLTSLLRQPFFAKEKVQRYITLSISKCIDIYEKLANQGERYYLDGLYNCVEALHQYYKNVKTSGDDETDELKQCVEKAMKIKNYEIANIWSC</sequence>
<evidence type="ECO:0000313" key="1">
    <source>
        <dbReference type="EMBL" id="RHC67974.1"/>
    </source>
</evidence>
<protein>
    <submittedName>
        <fullName evidence="1">SIR2 family protein</fullName>
    </submittedName>
</protein>
<evidence type="ECO:0000313" key="2">
    <source>
        <dbReference type="Proteomes" id="UP000284621"/>
    </source>
</evidence>